<feature type="transmembrane region" description="Helical" evidence="1">
    <location>
        <begin position="116"/>
        <end position="136"/>
    </location>
</feature>
<keyword evidence="3" id="KW-1185">Reference proteome</keyword>
<organism evidence="2 3">
    <name type="scientific">Duganella fentianensis</name>
    <dbReference type="NCBI Taxonomy" id="2692177"/>
    <lineage>
        <taxon>Bacteria</taxon>
        <taxon>Pseudomonadati</taxon>
        <taxon>Pseudomonadota</taxon>
        <taxon>Betaproteobacteria</taxon>
        <taxon>Burkholderiales</taxon>
        <taxon>Oxalobacteraceae</taxon>
        <taxon>Telluria group</taxon>
        <taxon>Duganella</taxon>
    </lineage>
</organism>
<comment type="caution">
    <text evidence="2">The sequence shown here is derived from an EMBL/GenBank/DDBJ whole genome shotgun (WGS) entry which is preliminary data.</text>
</comment>
<keyword evidence="1" id="KW-0812">Transmembrane</keyword>
<name>A0A845I3J2_9BURK</name>
<protein>
    <submittedName>
        <fullName evidence="2">Uncharacterized protein</fullName>
    </submittedName>
</protein>
<gene>
    <name evidence="2" type="ORF">GTP23_10035</name>
</gene>
<reference evidence="2" key="1">
    <citation type="submission" date="2019-12" db="EMBL/GenBank/DDBJ databases">
        <title>Novel species isolated from a subtropical stream in China.</title>
        <authorList>
            <person name="Lu H."/>
        </authorList>
    </citation>
    <scope>NUCLEOTIDE SEQUENCE [LARGE SCALE GENOMIC DNA]</scope>
    <source>
        <strain evidence="2">FT93W</strain>
    </source>
</reference>
<keyword evidence="1" id="KW-0472">Membrane</keyword>
<keyword evidence="1" id="KW-1133">Transmembrane helix</keyword>
<dbReference type="RefSeq" id="WP_161035023.1">
    <property type="nucleotide sequence ID" value="NZ_WWCL01000002.1"/>
</dbReference>
<dbReference type="EMBL" id="WWCL01000002">
    <property type="protein sequence ID" value="MYN45388.1"/>
    <property type="molecule type" value="Genomic_DNA"/>
</dbReference>
<feature type="transmembrane region" description="Helical" evidence="1">
    <location>
        <begin position="52"/>
        <end position="70"/>
    </location>
</feature>
<accession>A0A845I3J2</accession>
<dbReference type="Proteomes" id="UP000444316">
    <property type="component" value="Unassembled WGS sequence"/>
</dbReference>
<evidence type="ECO:0000313" key="2">
    <source>
        <dbReference type="EMBL" id="MYN45388.1"/>
    </source>
</evidence>
<feature type="transmembrane region" description="Helical" evidence="1">
    <location>
        <begin position="82"/>
        <end position="104"/>
    </location>
</feature>
<proteinExistence type="predicted"/>
<evidence type="ECO:0000256" key="1">
    <source>
        <dbReference type="SAM" id="Phobius"/>
    </source>
</evidence>
<feature type="transmembrane region" description="Helical" evidence="1">
    <location>
        <begin position="20"/>
        <end position="40"/>
    </location>
</feature>
<sequence length="139" mass="15391">MHNPAEPRFSANERKHSQQYLRELGGSIAIYMALLIPSLLYGPGMADGMAKTAALTVPVLGFFLMIWAIARQVQRMDEYQRSLTLESLSLAAAITAAITFTYGFLENAGYPRLSMFVVWGIMGSAWAITGLLRCWAAKR</sequence>
<dbReference type="AlphaFoldDB" id="A0A845I3J2"/>
<evidence type="ECO:0000313" key="3">
    <source>
        <dbReference type="Proteomes" id="UP000444316"/>
    </source>
</evidence>